<keyword evidence="1" id="KW-0540">Nuclease</keyword>
<keyword evidence="6" id="KW-0229">DNA integration</keyword>
<keyword evidence="8" id="KW-0808">Transferase</keyword>
<dbReference type="SUPFAM" id="SSF53098">
    <property type="entry name" value="Ribonuclease H-like"/>
    <property type="match status" value="1"/>
</dbReference>
<keyword evidence="5" id="KW-0460">Magnesium</keyword>
<comment type="caution">
    <text evidence="10">The sequence shown here is derived from an EMBL/GenBank/DDBJ whole genome shotgun (WGS) entry which is preliminary data.</text>
</comment>
<keyword evidence="7" id="KW-0695">RNA-directed DNA polymerase</keyword>
<dbReference type="InterPro" id="IPR036397">
    <property type="entry name" value="RNaseH_sf"/>
</dbReference>
<proteinExistence type="predicted"/>
<sequence length="149" mass="17245">SRTNVHVHADKKLFSLYYESSTCTISIGNRSMEHVLGEGQVKLELSSGICLTYFRWSYKVVFESNRVVITKHGIFVCKDYICQGLFKLNLLQSLLVEIQLERKIKCLHYDRGGEYTSFEMSDFCEMHSIIHEMIPLCAPQSNEIAERKI</sequence>
<keyword evidence="8" id="KW-0239">DNA-directed DNA polymerase</keyword>
<dbReference type="PANTHER" id="PTHR42648:SF11">
    <property type="entry name" value="TRANSPOSON TY4-P GAG-POL POLYPROTEIN"/>
    <property type="match status" value="1"/>
</dbReference>
<organism evidence="10 11">
    <name type="scientific">Mucuna pruriens</name>
    <name type="common">Velvet bean</name>
    <name type="synonym">Dolichos pruriens</name>
    <dbReference type="NCBI Taxonomy" id="157652"/>
    <lineage>
        <taxon>Eukaryota</taxon>
        <taxon>Viridiplantae</taxon>
        <taxon>Streptophyta</taxon>
        <taxon>Embryophyta</taxon>
        <taxon>Tracheophyta</taxon>
        <taxon>Spermatophyta</taxon>
        <taxon>Magnoliopsida</taxon>
        <taxon>eudicotyledons</taxon>
        <taxon>Gunneridae</taxon>
        <taxon>Pentapetalae</taxon>
        <taxon>rosids</taxon>
        <taxon>fabids</taxon>
        <taxon>Fabales</taxon>
        <taxon>Fabaceae</taxon>
        <taxon>Papilionoideae</taxon>
        <taxon>50 kb inversion clade</taxon>
        <taxon>NPAAA clade</taxon>
        <taxon>indigoferoid/millettioid clade</taxon>
        <taxon>Phaseoleae</taxon>
        <taxon>Mucuna</taxon>
    </lineage>
</organism>
<keyword evidence="4" id="KW-0378">Hydrolase</keyword>
<evidence type="ECO:0000256" key="6">
    <source>
        <dbReference type="ARBA" id="ARBA00022908"/>
    </source>
</evidence>
<evidence type="ECO:0000256" key="8">
    <source>
        <dbReference type="ARBA" id="ARBA00022932"/>
    </source>
</evidence>
<keyword evidence="3" id="KW-0255">Endonuclease</keyword>
<evidence type="ECO:0000313" key="10">
    <source>
        <dbReference type="EMBL" id="RDY13807.1"/>
    </source>
</evidence>
<dbReference type="PANTHER" id="PTHR42648">
    <property type="entry name" value="TRANSPOSASE, PUTATIVE-RELATED"/>
    <property type="match status" value="1"/>
</dbReference>
<dbReference type="GO" id="GO:0015074">
    <property type="term" value="P:DNA integration"/>
    <property type="evidence" value="ECO:0007669"/>
    <property type="project" value="UniProtKB-KW"/>
</dbReference>
<dbReference type="GO" id="GO:0004519">
    <property type="term" value="F:endonuclease activity"/>
    <property type="evidence" value="ECO:0007669"/>
    <property type="project" value="UniProtKB-KW"/>
</dbReference>
<dbReference type="GO" id="GO:0046872">
    <property type="term" value="F:metal ion binding"/>
    <property type="evidence" value="ECO:0007669"/>
    <property type="project" value="UniProtKB-KW"/>
</dbReference>
<name>A0A371IFH8_MUCPR</name>
<reference evidence="10" key="1">
    <citation type="submission" date="2018-05" db="EMBL/GenBank/DDBJ databases">
        <title>Draft genome of Mucuna pruriens seed.</title>
        <authorList>
            <person name="Nnadi N.E."/>
            <person name="Vos R."/>
            <person name="Hasami M.H."/>
            <person name="Devisetty U.K."/>
            <person name="Aguiy J.C."/>
        </authorList>
    </citation>
    <scope>NUCLEOTIDE SEQUENCE [LARGE SCALE GENOMIC DNA]</scope>
    <source>
        <strain evidence="10">JCA_2017</strain>
    </source>
</reference>
<dbReference type="GO" id="GO:0003887">
    <property type="term" value="F:DNA-directed DNA polymerase activity"/>
    <property type="evidence" value="ECO:0007669"/>
    <property type="project" value="UniProtKB-KW"/>
</dbReference>
<gene>
    <name evidence="10" type="ORF">CR513_01224</name>
</gene>
<dbReference type="Gene3D" id="3.30.420.10">
    <property type="entry name" value="Ribonuclease H-like superfamily/Ribonuclease H"/>
    <property type="match status" value="1"/>
</dbReference>
<keyword evidence="8" id="KW-0548">Nucleotidyltransferase</keyword>
<keyword evidence="9" id="KW-0233">DNA recombination</keyword>
<dbReference type="GO" id="GO:0003964">
    <property type="term" value="F:RNA-directed DNA polymerase activity"/>
    <property type="evidence" value="ECO:0007669"/>
    <property type="project" value="UniProtKB-KW"/>
</dbReference>
<accession>A0A371IFH8</accession>
<dbReference type="InterPro" id="IPR039537">
    <property type="entry name" value="Retrotran_Ty1/copia-like"/>
</dbReference>
<evidence type="ECO:0000256" key="1">
    <source>
        <dbReference type="ARBA" id="ARBA00022722"/>
    </source>
</evidence>
<feature type="non-terminal residue" evidence="10">
    <location>
        <position position="1"/>
    </location>
</feature>
<evidence type="ECO:0000256" key="9">
    <source>
        <dbReference type="ARBA" id="ARBA00023172"/>
    </source>
</evidence>
<evidence type="ECO:0000256" key="2">
    <source>
        <dbReference type="ARBA" id="ARBA00022723"/>
    </source>
</evidence>
<feature type="non-terminal residue" evidence="10">
    <location>
        <position position="149"/>
    </location>
</feature>
<dbReference type="OrthoDB" id="1432107at2759"/>
<dbReference type="AlphaFoldDB" id="A0A371IFH8"/>
<keyword evidence="2" id="KW-0479">Metal-binding</keyword>
<dbReference type="InterPro" id="IPR012337">
    <property type="entry name" value="RNaseH-like_sf"/>
</dbReference>
<dbReference type="GO" id="GO:0016787">
    <property type="term" value="F:hydrolase activity"/>
    <property type="evidence" value="ECO:0007669"/>
    <property type="project" value="UniProtKB-KW"/>
</dbReference>
<evidence type="ECO:0000256" key="7">
    <source>
        <dbReference type="ARBA" id="ARBA00022918"/>
    </source>
</evidence>
<evidence type="ECO:0008006" key="12">
    <source>
        <dbReference type="Google" id="ProtNLM"/>
    </source>
</evidence>
<dbReference type="GO" id="GO:0006310">
    <property type="term" value="P:DNA recombination"/>
    <property type="evidence" value="ECO:0007669"/>
    <property type="project" value="UniProtKB-KW"/>
</dbReference>
<keyword evidence="11" id="KW-1185">Reference proteome</keyword>
<evidence type="ECO:0000313" key="11">
    <source>
        <dbReference type="Proteomes" id="UP000257109"/>
    </source>
</evidence>
<dbReference type="GO" id="GO:0003676">
    <property type="term" value="F:nucleic acid binding"/>
    <property type="evidence" value="ECO:0007669"/>
    <property type="project" value="InterPro"/>
</dbReference>
<evidence type="ECO:0000256" key="5">
    <source>
        <dbReference type="ARBA" id="ARBA00022842"/>
    </source>
</evidence>
<dbReference type="Proteomes" id="UP000257109">
    <property type="component" value="Unassembled WGS sequence"/>
</dbReference>
<evidence type="ECO:0000256" key="3">
    <source>
        <dbReference type="ARBA" id="ARBA00022759"/>
    </source>
</evidence>
<dbReference type="EMBL" id="QJKJ01000194">
    <property type="protein sequence ID" value="RDY13807.1"/>
    <property type="molecule type" value="Genomic_DNA"/>
</dbReference>
<evidence type="ECO:0000256" key="4">
    <source>
        <dbReference type="ARBA" id="ARBA00022801"/>
    </source>
</evidence>
<protein>
    <recommendedName>
        <fullName evidence="12">Integrase catalytic domain-containing protein</fullName>
    </recommendedName>
</protein>